<evidence type="ECO:0000313" key="2">
    <source>
        <dbReference type="EMBL" id="SVE20107.1"/>
    </source>
</evidence>
<dbReference type="EMBL" id="UINC01200974">
    <property type="protein sequence ID" value="SVE20107.1"/>
    <property type="molecule type" value="Genomic_DNA"/>
</dbReference>
<proteinExistence type="predicted"/>
<sequence>MAAKDMVDRITGWMEDTAEMQTESMLELGDAIRDELGSESSEQFIGTVKPALEQLYTVFETTREALTGGVAIITGEGGPETMPGGEGDVPAEDPAMEPVDDGTGEPGAEAPVDDEFGASEPATGGEEVADREKRESVERSRRLGNILSSEATSKKKS</sequence>
<gene>
    <name evidence="2" type="ORF">METZ01_LOCUS472961</name>
</gene>
<feature type="region of interest" description="Disordered" evidence="1">
    <location>
        <begin position="73"/>
        <end position="157"/>
    </location>
</feature>
<evidence type="ECO:0000256" key="1">
    <source>
        <dbReference type="SAM" id="MobiDB-lite"/>
    </source>
</evidence>
<organism evidence="2">
    <name type="scientific">marine metagenome</name>
    <dbReference type="NCBI Taxonomy" id="408172"/>
    <lineage>
        <taxon>unclassified sequences</taxon>
        <taxon>metagenomes</taxon>
        <taxon>ecological metagenomes</taxon>
    </lineage>
</organism>
<protein>
    <submittedName>
        <fullName evidence="2">Uncharacterized protein</fullName>
    </submittedName>
</protein>
<accession>A0A383BJ10</accession>
<reference evidence="2" key="1">
    <citation type="submission" date="2018-05" db="EMBL/GenBank/DDBJ databases">
        <authorList>
            <person name="Lanie J.A."/>
            <person name="Ng W.-L."/>
            <person name="Kazmierczak K.M."/>
            <person name="Andrzejewski T.M."/>
            <person name="Davidsen T.M."/>
            <person name="Wayne K.J."/>
            <person name="Tettelin H."/>
            <person name="Glass J.I."/>
            <person name="Rusch D."/>
            <person name="Podicherti R."/>
            <person name="Tsui H.-C.T."/>
            <person name="Winkler M.E."/>
        </authorList>
    </citation>
    <scope>NUCLEOTIDE SEQUENCE</scope>
</reference>
<feature type="compositionally biased region" description="Basic and acidic residues" evidence="1">
    <location>
        <begin position="128"/>
        <end position="141"/>
    </location>
</feature>
<name>A0A383BJ10_9ZZZZ</name>
<dbReference type="AlphaFoldDB" id="A0A383BJ10"/>
<feature type="compositionally biased region" description="Acidic residues" evidence="1">
    <location>
        <begin position="89"/>
        <end position="103"/>
    </location>
</feature>